<keyword evidence="1" id="KW-0611">Plant defense</keyword>
<dbReference type="PhylomeDB" id="A0A022Q8Y6"/>
<evidence type="ECO:0000313" key="4">
    <source>
        <dbReference type="Proteomes" id="UP000030748"/>
    </source>
</evidence>
<dbReference type="SUPFAM" id="SSF52047">
    <property type="entry name" value="RNI-like"/>
    <property type="match status" value="1"/>
</dbReference>
<dbReference type="Proteomes" id="UP000030748">
    <property type="component" value="Unassembled WGS sequence"/>
</dbReference>
<evidence type="ECO:0000313" key="3">
    <source>
        <dbReference type="EMBL" id="EYU23718.1"/>
    </source>
</evidence>
<reference evidence="3 4" key="1">
    <citation type="journal article" date="2013" name="Proc. Natl. Acad. Sci. U.S.A.">
        <title>Fine-scale variation in meiotic recombination in Mimulus inferred from population shotgun sequencing.</title>
        <authorList>
            <person name="Hellsten U."/>
            <person name="Wright K.M."/>
            <person name="Jenkins J."/>
            <person name="Shu S."/>
            <person name="Yuan Y."/>
            <person name="Wessler S.R."/>
            <person name="Schmutz J."/>
            <person name="Willis J.H."/>
            <person name="Rokhsar D.S."/>
        </authorList>
    </citation>
    <scope>NUCLEOTIDE SEQUENCE [LARGE SCALE GENOMIC DNA]</scope>
    <source>
        <strain evidence="4">cv. DUN x IM62</strain>
    </source>
</reference>
<dbReference type="EMBL" id="KI632158">
    <property type="protein sequence ID" value="EYU23718.1"/>
    <property type="molecule type" value="Genomic_DNA"/>
</dbReference>
<dbReference type="PANTHER" id="PTHR36766">
    <property type="entry name" value="PLANT BROAD-SPECTRUM MILDEW RESISTANCE PROTEIN RPW8"/>
    <property type="match status" value="1"/>
</dbReference>
<accession>A0A022Q8Y6</accession>
<dbReference type="GO" id="GO:0006952">
    <property type="term" value="P:defense response"/>
    <property type="evidence" value="ECO:0007669"/>
    <property type="project" value="UniProtKB-KW"/>
</dbReference>
<feature type="compositionally biased region" description="Low complexity" evidence="2">
    <location>
        <begin position="9"/>
        <end position="21"/>
    </location>
</feature>
<dbReference type="Gene3D" id="3.80.10.10">
    <property type="entry name" value="Ribonuclease Inhibitor"/>
    <property type="match status" value="1"/>
</dbReference>
<evidence type="ECO:0008006" key="5">
    <source>
        <dbReference type="Google" id="ProtNLM"/>
    </source>
</evidence>
<feature type="region of interest" description="Disordered" evidence="2">
    <location>
        <begin position="1"/>
        <end position="21"/>
    </location>
</feature>
<dbReference type="PANTHER" id="PTHR36766:SF64">
    <property type="entry name" value="OS12G0206100 PROTEIN"/>
    <property type="match status" value="1"/>
</dbReference>
<evidence type="ECO:0000256" key="2">
    <source>
        <dbReference type="SAM" id="MobiDB-lite"/>
    </source>
</evidence>
<dbReference type="AlphaFoldDB" id="A0A022Q8Y6"/>
<proteinExistence type="predicted"/>
<organism evidence="3 4">
    <name type="scientific">Erythranthe guttata</name>
    <name type="common">Yellow monkey flower</name>
    <name type="synonym">Mimulus guttatus</name>
    <dbReference type="NCBI Taxonomy" id="4155"/>
    <lineage>
        <taxon>Eukaryota</taxon>
        <taxon>Viridiplantae</taxon>
        <taxon>Streptophyta</taxon>
        <taxon>Embryophyta</taxon>
        <taxon>Tracheophyta</taxon>
        <taxon>Spermatophyta</taxon>
        <taxon>Magnoliopsida</taxon>
        <taxon>eudicotyledons</taxon>
        <taxon>Gunneridae</taxon>
        <taxon>Pentapetalae</taxon>
        <taxon>asterids</taxon>
        <taxon>lamiids</taxon>
        <taxon>Lamiales</taxon>
        <taxon>Phrymaceae</taxon>
        <taxon>Erythranthe</taxon>
    </lineage>
</organism>
<dbReference type="InterPro" id="IPR032675">
    <property type="entry name" value="LRR_dom_sf"/>
</dbReference>
<protein>
    <recommendedName>
        <fullName evidence="5">NB-ARC domain-containing protein</fullName>
    </recommendedName>
</protein>
<gene>
    <name evidence="3" type="ORF">MIMGU_mgv1a025439mg</name>
</gene>
<keyword evidence="4" id="KW-1185">Reference proteome</keyword>
<name>A0A022Q8Y6_ERYGU</name>
<sequence>MMNMITNNSSSLSEITTGSSSGYGSSLHYLSIGSTRSDEYSNSFVDAIFKVSTKSLNILSLAGNNCYDQSCGYLPDQIQHLSALSKLYLHNLGNIQEFPEWFGNNNSFSPSLQLLHINNCKKLRHLPSKEAMLRLTKLSYLAIGRCPLLNLKKIREISDDDDSEWPKISHIPEVYEDGNQIPTHAQ</sequence>
<evidence type="ECO:0000256" key="1">
    <source>
        <dbReference type="ARBA" id="ARBA00022821"/>
    </source>
</evidence>